<organism evidence="2 3">
    <name type="scientific">Lederbergia graminis</name>
    <dbReference type="NCBI Taxonomy" id="735518"/>
    <lineage>
        <taxon>Bacteria</taxon>
        <taxon>Bacillati</taxon>
        <taxon>Bacillota</taxon>
        <taxon>Bacilli</taxon>
        <taxon>Bacillales</taxon>
        <taxon>Bacillaceae</taxon>
        <taxon>Lederbergia</taxon>
    </lineage>
</organism>
<dbReference type="Pfam" id="PF07136">
    <property type="entry name" value="DUF1385"/>
    <property type="match status" value="1"/>
</dbReference>
<feature type="transmembrane region" description="Helical" evidence="1">
    <location>
        <begin position="58"/>
        <end position="83"/>
    </location>
</feature>
<keyword evidence="1" id="KW-0472">Membrane</keyword>
<feature type="transmembrane region" description="Helical" evidence="1">
    <location>
        <begin position="167"/>
        <end position="200"/>
    </location>
</feature>
<sequence length="257" mass="29356">MSMIKGGSAGFNHVVFYSENYGSKAIRSKDGTIEINIFKRKLAPKLDRLIGKIPFIRGLFLFVKPVIMMWKIHLILLTIFVFLVLGSRDGGTSISFLPIIAEWIQHSFLLLVAIILFIFGIIIKLSNLGKYHAAEHMTDTSYSTLSSLQISDVMKQSRIHHHCGTNFVVFFFVINLILSLFISQITVLMILSVCLSYEVFLIQSRWMAPFYWIGAFFQYTLFTSKPSIQHLEVAIASYEELIRAETNASKNRDETKK</sequence>
<name>A0ABW0LL23_9BACI</name>
<evidence type="ECO:0000256" key="1">
    <source>
        <dbReference type="SAM" id="Phobius"/>
    </source>
</evidence>
<dbReference type="InterPro" id="IPR010787">
    <property type="entry name" value="DUF1385"/>
</dbReference>
<evidence type="ECO:0000313" key="3">
    <source>
        <dbReference type="Proteomes" id="UP001596147"/>
    </source>
</evidence>
<proteinExistence type="predicted"/>
<gene>
    <name evidence="2" type="ORF">ACFPM4_14735</name>
</gene>
<comment type="caution">
    <text evidence="2">The sequence shown here is derived from an EMBL/GenBank/DDBJ whole genome shotgun (WGS) entry which is preliminary data.</text>
</comment>
<keyword evidence="3" id="KW-1185">Reference proteome</keyword>
<reference evidence="3" key="1">
    <citation type="journal article" date="2019" name="Int. J. Syst. Evol. Microbiol.">
        <title>The Global Catalogue of Microorganisms (GCM) 10K type strain sequencing project: providing services to taxonomists for standard genome sequencing and annotation.</title>
        <authorList>
            <consortium name="The Broad Institute Genomics Platform"/>
            <consortium name="The Broad Institute Genome Sequencing Center for Infectious Disease"/>
            <person name="Wu L."/>
            <person name="Ma J."/>
        </authorList>
    </citation>
    <scope>NUCLEOTIDE SEQUENCE [LARGE SCALE GENOMIC DNA]</scope>
    <source>
        <strain evidence="3">CGMCC 1.12237</strain>
    </source>
</reference>
<keyword evidence="1" id="KW-0812">Transmembrane</keyword>
<accession>A0ABW0LL23</accession>
<dbReference type="PANTHER" id="PTHR42867">
    <property type="entry name" value="MEMBRANE PROTEIN-RELATED"/>
    <property type="match status" value="1"/>
</dbReference>
<protein>
    <submittedName>
        <fullName evidence="2">DUF1385 domain-containing protein</fullName>
    </submittedName>
</protein>
<feature type="transmembrane region" description="Helical" evidence="1">
    <location>
        <begin position="206"/>
        <end position="222"/>
    </location>
</feature>
<feature type="transmembrane region" description="Helical" evidence="1">
    <location>
        <begin position="103"/>
        <end position="123"/>
    </location>
</feature>
<evidence type="ECO:0000313" key="2">
    <source>
        <dbReference type="EMBL" id="MFC5465986.1"/>
    </source>
</evidence>
<dbReference type="Proteomes" id="UP001596147">
    <property type="component" value="Unassembled WGS sequence"/>
</dbReference>
<keyword evidence="1" id="KW-1133">Transmembrane helix</keyword>
<dbReference type="EMBL" id="JBHSMC010000020">
    <property type="protein sequence ID" value="MFC5465986.1"/>
    <property type="molecule type" value="Genomic_DNA"/>
</dbReference>
<dbReference type="RefSeq" id="WP_382353245.1">
    <property type="nucleotide sequence ID" value="NZ_JBHSMC010000020.1"/>
</dbReference>
<dbReference type="PANTHER" id="PTHR42867:SF1">
    <property type="entry name" value="MEMBRANE PROTEIN-RELATED"/>
    <property type="match status" value="1"/>
</dbReference>